<evidence type="ECO:0000256" key="6">
    <source>
        <dbReference type="SAM" id="Phobius"/>
    </source>
</evidence>
<keyword evidence="2 5" id="KW-0812">Transmembrane</keyword>
<feature type="transmembrane region" description="Helical" evidence="6">
    <location>
        <begin position="92"/>
        <end position="113"/>
    </location>
</feature>
<accession>A0A9D4RYY8</accession>
<feature type="domain" description="TLC" evidence="7">
    <location>
        <begin position="59"/>
        <end position="258"/>
    </location>
</feature>
<evidence type="ECO:0000256" key="5">
    <source>
        <dbReference type="PROSITE-ProRule" id="PRU00205"/>
    </source>
</evidence>
<dbReference type="GO" id="GO:0016020">
    <property type="term" value="C:membrane"/>
    <property type="evidence" value="ECO:0007669"/>
    <property type="project" value="UniProtKB-SubCell"/>
</dbReference>
<evidence type="ECO:0000313" key="8">
    <source>
        <dbReference type="EMBL" id="KAH3884265.1"/>
    </source>
</evidence>
<feature type="transmembrane region" description="Helical" evidence="6">
    <location>
        <begin position="59"/>
        <end position="80"/>
    </location>
</feature>
<dbReference type="Pfam" id="PF03798">
    <property type="entry name" value="TRAM_LAG1_CLN8"/>
    <property type="match status" value="1"/>
</dbReference>
<dbReference type="GO" id="GO:0055088">
    <property type="term" value="P:lipid homeostasis"/>
    <property type="evidence" value="ECO:0007669"/>
    <property type="project" value="TreeGrafter"/>
</dbReference>
<feature type="transmembrane region" description="Helical" evidence="6">
    <location>
        <begin position="12"/>
        <end position="39"/>
    </location>
</feature>
<name>A0A9D4RYY8_DREPO</name>
<protein>
    <recommendedName>
        <fullName evidence="7">TLC domain-containing protein</fullName>
    </recommendedName>
</protein>
<dbReference type="AlphaFoldDB" id="A0A9D4RYY8"/>
<dbReference type="PANTHER" id="PTHR13439">
    <property type="entry name" value="CT120 PROTEIN"/>
    <property type="match status" value="1"/>
</dbReference>
<evidence type="ECO:0000256" key="2">
    <source>
        <dbReference type="ARBA" id="ARBA00022692"/>
    </source>
</evidence>
<reference evidence="8" key="1">
    <citation type="journal article" date="2019" name="bioRxiv">
        <title>The Genome of the Zebra Mussel, Dreissena polymorpha: A Resource for Invasive Species Research.</title>
        <authorList>
            <person name="McCartney M.A."/>
            <person name="Auch B."/>
            <person name="Kono T."/>
            <person name="Mallez S."/>
            <person name="Zhang Y."/>
            <person name="Obille A."/>
            <person name="Becker A."/>
            <person name="Abrahante J.E."/>
            <person name="Garbe J."/>
            <person name="Badalamenti J.P."/>
            <person name="Herman A."/>
            <person name="Mangelson H."/>
            <person name="Liachko I."/>
            <person name="Sullivan S."/>
            <person name="Sone E.D."/>
            <person name="Koren S."/>
            <person name="Silverstein K.A.T."/>
            <person name="Beckman K.B."/>
            <person name="Gohl D.M."/>
        </authorList>
    </citation>
    <scope>NUCLEOTIDE SEQUENCE</scope>
    <source>
        <strain evidence="8">Duluth1</strain>
        <tissue evidence="8">Whole animal</tissue>
    </source>
</reference>
<evidence type="ECO:0000313" key="9">
    <source>
        <dbReference type="Proteomes" id="UP000828390"/>
    </source>
</evidence>
<comment type="caution">
    <text evidence="8">The sequence shown here is derived from an EMBL/GenBank/DDBJ whole genome shotgun (WGS) entry which is preliminary data.</text>
</comment>
<keyword evidence="4 5" id="KW-0472">Membrane</keyword>
<keyword evidence="3 6" id="KW-1133">Transmembrane helix</keyword>
<dbReference type="GO" id="GO:0005783">
    <property type="term" value="C:endoplasmic reticulum"/>
    <property type="evidence" value="ECO:0007669"/>
    <property type="project" value="TreeGrafter"/>
</dbReference>
<sequence length="283" mass="32602">MAHETILHFKDGPYSILAINLVCIFSAYFFLGLIFIFLYKRVLPALCVSYITSEPVDRFYWTLRVVKIIGGTHCVAVSIWGTLADEALAKDVALASTLTSNVVLSITVGYFLLEFSADLVLRFKFDRKGFWVSFHHILCVLTYFEVVFSGKGHYYAVRLVMMECILPLQSISWILHKSGLQHTRMWKANSLLLVKAYNARTWIEVSTMFSVVGNFDVIVKKTPVYVVVLRLMFLITSMFALTPYWTHLMTKRVYNELYNIDISKRTRGEMGDVMKKAVKFHQE</sequence>
<feature type="transmembrane region" description="Helical" evidence="6">
    <location>
        <begin position="224"/>
        <end position="245"/>
    </location>
</feature>
<evidence type="ECO:0000256" key="3">
    <source>
        <dbReference type="ARBA" id="ARBA00022989"/>
    </source>
</evidence>
<dbReference type="PANTHER" id="PTHR13439:SF7">
    <property type="entry name" value="PROTEIN CLN8"/>
    <property type="match status" value="1"/>
</dbReference>
<dbReference type="PROSITE" id="PS50922">
    <property type="entry name" value="TLC"/>
    <property type="match status" value="1"/>
</dbReference>
<keyword evidence="9" id="KW-1185">Reference proteome</keyword>
<dbReference type="Proteomes" id="UP000828390">
    <property type="component" value="Unassembled WGS sequence"/>
</dbReference>
<dbReference type="EMBL" id="JAIWYP010000001">
    <property type="protein sequence ID" value="KAH3884265.1"/>
    <property type="molecule type" value="Genomic_DNA"/>
</dbReference>
<proteinExistence type="predicted"/>
<evidence type="ECO:0000259" key="7">
    <source>
        <dbReference type="PROSITE" id="PS50922"/>
    </source>
</evidence>
<gene>
    <name evidence="8" type="ORF">DPMN_008242</name>
</gene>
<dbReference type="InterPro" id="IPR006634">
    <property type="entry name" value="TLC-dom"/>
</dbReference>
<organism evidence="8 9">
    <name type="scientific">Dreissena polymorpha</name>
    <name type="common">Zebra mussel</name>
    <name type="synonym">Mytilus polymorpha</name>
    <dbReference type="NCBI Taxonomy" id="45954"/>
    <lineage>
        <taxon>Eukaryota</taxon>
        <taxon>Metazoa</taxon>
        <taxon>Spiralia</taxon>
        <taxon>Lophotrochozoa</taxon>
        <taxon>Mollusca</taxon>
        <taxon>Bivalvia</taxon>
        <taxon>Autobranchia</taxon>
        <taxon>Heteroconchia</taxon>
        <taxon>Euheterodonta</taxon>
        <taxon>Imparidentia</taxon>
        <taxon>Neoheterodontei</taxon>
        <taxon>Myida</taxon>
        <taxon>Dreissenoidea</taxon>
        <taxon>Dreissenidae</taxon>
        <taxon>Dreissena</taxon>
    </lineage>
</organism>
<reference evidence="8" key="2">
    <citation type="submission" date="2020-11" db="EMBL/GenBank/DDBJ databases">
        <authorList>
            <person name="McCartney M.A."/>
            <person name="Auch B."/>
            <person name="Kono T."/>
            <person name="Mallez S."/>
            <person name="Becker A."/>
            <person name="Gohl D.M."/>
            <person name="Silverstein K.A.T."/>
            <person name="Koren S."/>
            <person name="Bechman K.B."/>
            <person name="Herman A."/>
            <person name="Abrahante J.E."/>
            <person name="Garbe J."/>
        </authorList>
    </citation>
    <scope>NUCLEOTIDE SEQUENCE</scope>
    <source>
        <strain evidence="8">Duluth1</strain>
        <tissue evidence="8">Whole animal</tissue>
    </source>
</reference>
<feature type="transmembrane region" description="Helical" evidence="6">
    <location>
        <begin position="129"/>
        <end position="148"/>
    </location>
</feature>
<dbReference type="InterPro" id="IPR050846">
    <property type="entry name" value="TLCD"/>
</dbReference>
<evidence type="ECO:0000256" key="1">
    <source>
        <dbReference type="ARBA" id="ARBA00004141"/>
    </source>
</evidence>
<comment type="subcellular location">
    <subcellularLocation>
        <location evidence="1">Membrane</location>
        <topology evidence="1">Multi-pass membrane protein</topology>
    </subcellularLocation>
</comment>
<evidence type="ECO:0000256" key="4">
    <source>
        <dbReference type="ARBA" id="ARBA00023136"/>
    </source>
</evidence>